<dbReference type="EC" id="3.1.1.-" evidence="5"/>
<organism evidence="7 8">
    <name type="scientific">Haemaphysalis longicornis</name>
    <name type="common">Bush tick</name>
    <dbReference type="NCBI Taxonomy" id="44386"/>
    <lineage>
        <taxon>Eukaryota</taxon>
        <taxon>Metazoa</taxon>
        <taxon>Ecdysozoa</taxon>
        <taxon>Arthropoda</taxon>
        <taxon>Chelicerata</taxon>
        <taxon>Arachnida</taxon>
        <taxon>Acari</taxon>
        <taxon>Parasitiformes</taxon>
        <taxon>Ixodida</taxon>
        <taxon>Ixodoidea</taxon>
        <taxon>Ixodidae</taxon>
        <taxon>Haemaphysalinae</taxon>
        <taxon>Haemaphysalis</taxon>
    </lineage>
</organism>
<dbReference type="VEuPathDB" id="VectorBase:HLOH_042819"/>
<dbReference type="GO" id="GO:0006581">
    <property type="term" value="P:acetylcholine catabolic process"/>
    <property type="evidence" value="ECO:0007669"/>
    <property type="project" value="TreeGrafter"/>
</dbReference>
<dbReference type="GO" id="GO:0019695">
    <property type="term" value="P:choline metabolic process"/>
    <property type="evidence" value="ECO:0007669"/>
    <property type="project" value="TreeGrafter"/>
</dbReference>
<dbReference type="Gene3D" id="3.40.50.1820">
    <property type="entry name" value="alpha/beta hydrolase"/>
    <property type="match status" value="1"/>
</dbReference>
<dbReference type="PANTHER" id="PTHR43918:SF4">
    <property type="entry name" value="CARBOXYLIC ESTER HYDROLASE"/>
    <property type="match status" value="1"/>
</dbReference>
<keyword evidence="3 5" id="KW-0378">Hydrolase</keyword>
<dbReference type="Pfam" id="PF00135">
    <property type="entry name" value="COesterase"/>
    <property type="match status" value="1"/>
</dbReference>
<evidence type="ECO:0000313" key="8">
    <source>
        <dbReference type="Proteomes" id="UP000821853"/>
    </source>
</evidence>
<dbReference type="Proteomes" id="UP000821853">
    <property type="component" value="Chromosome 8"/>
</dbReference>
<dbReference type="GO" id="GO:0003990">
    <property type="term" value="F:acetylcholinesterase activity"/>
    <property type="evidence" value="ECO:0007669"/>
    <property type="project" value="TreeGrafter"/>
</dbReference>
<evidence type="ECO:0000313" key="7">
    <source>
        <dbReference type="EMBL" id="KAH9379886.1"/>
    </source>
</evidence>
<accession>A0A9J6GN81</accession>
<comment type="similarity">
    <text evidence="1 5">Belongs to the type-B carboxylesterase/lipase family.</text>
</comment>
<dbReference type="PROSITE" id="PS00122">
    <property type="entry name" value="CARBOXYLESTERASE_B_1"/>
    <property type="match status" value="1"/>
</dbReference>
<evidence type="ECO:0000256" key="1">
    <source>
        <dbReference type="ARBA" id="ARBA00005964"/>
    </source>
</evidence>
<dbReference type="InterPro" id="IPR002018">
    <property type="entry name" value="CarbesteraseB"/>
</dbReference>
<dbReference type="EMBL" id="JABSTR010000010">
    <property type="protein sequence ID" value="KAH9379886.1"/>
    <property type="molecule type" value="Genomic_DNA"/>
</dbReference>
<dbReference type="GO" id="GO:0005615">
    <property type="term" value="C:extracellular space"/>
    <property type="evidence" value="ECO:0007669"/>
    <property type="project" value="TreeGrafter"/>
</dbReference>
<dbReference type="InterPro" id="IPR050654">
    <property type="entry name" value="AChE-related_enzymes"/>
</dbReference>
<evidence type="ECO:0000256" key="3">
    <source>
        <dbReference type="ARBA" id="ARBA00022801"/>
    </source>
</evidence>
<name>A0A9J6GN81_HAELO</name>
<keyword evidence="4" id="KW-0325">Glycoprotein</keyword>
<protein>
    <recommendedName>
        <fullName evidence="5">Carboxylic ester hydrolase</fullName>
        <ecNumber evidence="5">3.1.1.-</ecNumber>
    </recommendedName>
</protein>
<proteinExistence type="inferred from homology"/>
<keyword evidence="2" id="KW-0719">Serine esterase</keyword>
<feature type="domain" description="Carboxylesterase type B" evidence="6">
    <location>
        <begin position="9"/>
        <end position="268"/>
    </location>
</feature>
<evidence type="ECO:0000256" key="4">
    <source>
        <dbReference type="ARBA" id="ARBA00023180"/>
    </source>
</evidence>
<dbReference type="SUPFAM" id="SSF53474">
    <property type="entry name" value="alpha/beta-Hydrolases"/>
    <property type="match status" value="1"/>
</dbReference>
<dbReference type="AlphaFoldDB" id="A0A9J6GN81"/>
<comment type="caution">
    <text evidence="7">The sequence shown here is derived from an EMBL/GenBank/DDBJ whole genome shotgun (WGS) entry which is preliminary data.</text>
</comment>
<dbReference type="GO" id="GO:0005886">
    <property type="term" value="C:plasma membrane"/>
    <property type="evidence" value="ECO:0007669"/>
    <property type="project" value="TreeGrafter"/>
</dbReference>
<evidence type="ECO:0000256" key="2">
    <source>
        <dbReference type="ARBA" id="ARBA00022487"/>
    </source>
</evidence>
<evidence type="ECO:0000256" key="5">
    <source>
        <dbReference type="RuleBase" id="RU361235"/>
    </source>
</evidence>
<gene>
    <name evidence="7" type="ORF">HPB48_013790</name>
</gene>
<dbReference type="OrthoDB" id="19653at2759"/>
<keyword evidence="8" id="KW-1185">Reference proteome</keyword>
<dbReference type="InterPro" id="IPR029058">
    <property type="entry name" value="AB_hydrolase_fold"/>
</dbReference>
<dbReference type="OMA" id="YMANIAD"/>
<sequence>MSLFLPNSTFRVQSFGFLYDGTEDAPGNQGLQDQILALRWVQDNIAAFGGDPNEVTLFGWSAGGISTGFHLISPQSQGLFQRAIIESAAVTNKGRAREKSLMLDYSKQFAEIFGCYNGSTETNTSVNFVSCLQKMNATLLSVLEQNFVNAGKGMFEPIFGEDLLPVDPSVAEFTGNKDVIIGIVGNEGSGLLYSQFRDTFSKVLPPRQINKQEMIYFLRSLYPKLSLEQVQQLQELYMANIADFEYSALRQALVDTRGDIRVQLRKHQHCGQDIQRNSVH</sequence>
<evidence type="ECO:0000259" key="6">
    <source>
        <dbReference type="Pfam" id="PF00135"/>
    </source>
</evidence>
<dbReference type="InterPro" id="IPR019826">
    <property type="entry name" value="Carboxylesterase_B_AS"/>
</dbReference>
<dbReference type="PANTHER" id="PTHR43918">
    <property type="entry name" value="ACETYLCHOLINESTERASE"/>
    <property type="match status" value="1"/>
</dbReference>
<reference evidence="7 8" key="1">
    <citation type="journal article" date="2020" name="Cell">
        <title>Large-Scale Comparative Analyses of Tick Genomes Elucidate Their Genetic Diversity and Vector Capacities.</title>
        <authorList>
            <consortium name="Tick Genome and Microbiome Consortium (TIGMIC)"/>
            <person name="Jia N."/>
            <person name="Wang J."/>
            <person name="Shi W."/>
            <person name="Du L."/>
            <person name="Sun Y."/>
            <person name="Zhan W."/>
            <person name="Jiang J.F."/>
            <person name="Wang Q."/>
            <person name="Zhang B."/>
            <person name="Ji P."/>
            <person name="Bell-Sakyi L."/>
            <person name="Cui X.M."/>
            <person name="Yuan T.T."/>
            <person name="Jiang B.G."/>
            <person name="Yang W.F."/>
            <person name="Lam T.T."/>
            <person name="Chang Q.C."/>
            <person name="Ding S.J."/>
            <person name="Wang X.J."/>
            <person name="Zhu J.G."/>
            <person name="Ruan X.D."/>
            <person name="Zhao L."/>
            <person name="Wei J.T."/>
            <person name="Ye R.Z."/>
            <person name="Que T.C."/>
            <person name="Du C.H."/>
            <person name="Zhou Y.H."/>
            <person name="Cheng J.X."/>
            <person name="Dai P.F."/>
            <person name="Guo W.B."/>
            <person name="Han X.H."/>
            <person name="Huang E.J."/>
            <person name="Li L.F."/>
            <person name="Wei W."/>
            <person name="Gao Y.C."/>
            <person name="Liu J.Z."/>
            <person name="Shao H.Z."/>
            <person name="Wang X."/>
            <person name="Wang C.C."/>
            <person name="Yang T.C."/>
            <person name="Huo Q.B."/>
            <person name="Li W."/>
            <person name="Chen H.Y."/>
            <person name="Chen S.E."/>
            <person name="Zhou L.G."/>
            <person name="Ni X.B."/>
            <person name="Tian J.H."/>
            <person name="Sheng Y."/>
            <person name="Liu T."/>
            <person name="Pan Y.S."/>
            <person name="Xia L.Y."/>
            <person name="Li J."/>
            <person name="Zhao F."/>
            <person name="Cao W.C."/>
        </authorList>
    </citation>
    <scope>NUCLEOTIDE SEQUENCE [LARGE SCALE GENOMIC DNA]</scope>
    <source>
        <strain evidence="7">HaeL-2018</strain>
    </source>
</reference>